<dbReference type="Proteomes" id="UP000310673">
    <property type="component" value="Chromosome"/>
</dbReference>
<gene>
    <name evidence="1" type="ORF">FG051_06470</name>
</gene>
<evidence type="ECO:0000313" key="2">
    <source>
        <dbReference type="Proteomes" id="UP000310673"/>
    </source>
</evidence>
<dbReference type="RefSeq" id="WP_057814823.1">
    <property type="nucleotide sequence ID" value="NZ_CP040736.1"/>
</dbReference>
<evidence type="ECO:0000313" key="1">
    <source>
        <dbReference type="EMBL" id="QCX24774.1"/>
    </source>
</evidence>
<accession>A0A5B7T2P0</accession>
<dbReference type="AlphaFoldDB" id="A0A5B7T2P0"/>
<reference evidence="1 2" key="1">
    <citation type="submission" date="2019-05" db="EMBL/GenBank/DDBJ databases">
        <title>Genome Sequence of Lactobacillus futsaii Y97, a Potential Probiotic Strain Isolated from the Futsai of Taiwan.</title>
        <authorList>
            <person name="Du X."/>
        </authorList>
    </citation>
    <scope>NUCLEOTIDE SEQUENCE [LARGE SCALE GENOMIC DNA]</scope>
    <source>
        <strain evidence="1 2">Y97</strain>
    </source>
</reference>
<organism evidence="1 2">
    <name type="scientific">Companilactobacillus futsaii</name>
    <dbReference type="NCBI Taxonomy" id="938155"/>
    <lineage>
        <taxon>Bacteria</taxon>
        <taxon>Bacillati</taxon>
        <taxon>Bacillota</taxon>
        <taxon>Bacilli</taxon>
        <taxon>Lactobacillales</taxon>
        <taxon>Lactobacillaceae</taxon>
        <taxon>Companilactobacillus</taxon>
    </lineage>
</organism>
<dbReference type="KEGG" id="lft:FG051_06470"/>
<dbReference type="EMBL" id="CP040736">
    <property type="protein sequence ID" value="QCX24774.1"/>
    <property type="molecule type" value="Genomic_DNA"/>
</dbReference>
<proteinExistence type="predicted"/>
<sequence>MTEYKDLQIINNGEEISYTEVQHIASKRAAHILEEMSGLGATLYLNDTELDSNQIYTLSNMDLLQACIESKKKWRIL</sequence>
<protein>
    <submittedName>
        <fullName evidence="1">Uncharacterized protein</fullName>
    </submittedName>
</protein>
<name>A0A5B7T2P0_9LACO</name>